<accession>A0A9P5U4S0</accession>
<organism evidence="1 2">
    <name type="scientific">Rhodocollybia butyracea</name>
    <dbReference type="NCBI Taxonomy" id="206335"/>
    <lineage>
        <taxon>Eukaryota</taxon>
        <taxon>Fungi</taxon>
        <taxon>Dikarya</taxon>
        <taxon>Basidiomycota</taxon>
        <taxon>Agaricomycotina</taxon>
        <taxon>Agaricomycetes</taxon>
        <taxon>Agaricomycetidae</taxon>
        <taxon>Agaricales</taxon>
        <taxon>Marasmiineae</taxon>
        <taxon>Omphalotaceae</taxon>
        <taxon>Rhodocollybia</taxon>
    </lineage>
</organism>
<gene>
    <name evidence="1" type="ORF">BDP27DRAFT_1268813</name>
</gene>
<comment type="caution">
    <text evidence="1">The sequence shown here is derived from an EMBL/GenBank/DDBJ whole genome shotgun (WGS) entry which is preliminary data.</text>
</comment>
<feature type="non-terminal residue" evidence="1">
    <location>
        <position position="1"/>
    </location>
</feature>
<dbReference type="AlphaFoldDB" id="A0A9P5U4S0"/>
<name>A0A9P5U4S0_9AGAR</name>
<dbReference type="EMBL" id="JADNRY010000091">
    <property type="protein sequence ID" value="KAF9066211.1"/>
    <property type="molecule type" value="Genomic_DNA"/>
</dbReference>
<evidence type="ECO:0000313" key="2">
    <source>
        <dbReference type="Proteomes" id="UP000772434"/>
    </source>
</evidence>
<dbReference type="Proteomes" id="UP000772434">
    <property type="component" value="Unassembled WGS sequence"/>
</dbReference>
<protein>
    <submittedName>
        <fullName evidence="1">Uncharacterized protein</fullName>
    </submittedName>
</protein>
<evidence type="ECO:0000313" key="1">
    <source>
        <dbReference type="EMBL" id="KAF9066211.1"/>
    </source>
</evidence>
<dbReference type="OrthoDB" id="195231at2759"/>
<keyword evidence="2" id="KW-1185">Reference proteome</keyword>
<sequence length="112" mass="12213">AGTSGPGEPCYVSRNHLDPNSHKLISDCSELGCCSGSVNGTCVPRTRRRVEFPFDALPLLCPPGSFCPDEGNGKLVPVGRRDERCVRAVNWQDFTSSDNFHGCTSHPRSDYN</sequence>
<proteinExistence type="predicted"/>
<reference evidence="1" key="1">
    <citation type="submission" date="2020-11" db="EMBL/GenBank/DDBJ databases">
        <authorList>
            <consortium name="DOE Joint Genome Institute"/>
            <person name="Ahrendt S."/>
            <person name="Riley R."/>
            <person name="Andreopoulos W."/>
            <person name="Labutti K."/>
            <person name="Pangilinan J."/>
            <person name="Ruiz-Duenas F.J."/>
            <person name="Barrasa J.M."/>
            <person name="Sanchez-Garcia M."/>
            <person name="Camarero S."/>
            <person name="Miyauchi S."/>
            <person name="Serrano A."/>
            <person name="Linde D."/>
            <person name="Babiker R."/>
            <person name="Drula E."/>
            <person name="Ayuso-Fernandez I."/>
            <person name="Pacheco R."/>
            <person name="Padilla G."/>
            <person name="Ferreira P."/>
            <person name="Barriuso J."/>
            <person name="Kellner H."/>
            <person name="Castanera R."/>
            <person name="Alfaro M."/>
            <person name="Ramirez L."/>
            <person name="Pisabarro A.G."/>
            <person name="Kuo A."/>
            <person name="Tritt A."/>
            <person name="Lipzen A."/>
            <person name="He G."/>
            <person name="Yan M."/>
            <person name="Ng V."/>
            <person name="Cullen D."/>
            <person name="Martin F."/>
            <person name="Rosso M.-N."/>
            <person name="Henrissat B."/>
            <person name="Hibbett D."/>
            <person name="Martinez A.T."/>
            <person name="Grigoriev I.V."/>
        </authorList>
    </citation>
    <scope>NUCLEOTIDE SEQUENCE</scope>
    <source>
        <strain evidence="1">AH 40177</strain>
    </source>
</reference>